<comment type="caution">
    <text evidence="8">The sequence shown here is derived from an EMBL/GenBank/DDBJ whole genome shotgun (WGS) entry which is preliminary data.</text>
</comment>
<dbReference type="SUPFAM" id="SSF53335">
    <property type="entry name" value="S-adenosyl-L-methionine-dependent methyltransferases"/>
    <property type="match status" value="1"/>
</dbReference>
<reference evidence="8 9" key="1">
    <citation type="submission" date="2016-07" db="EMBL/GenBank/DDBJ databases">
        <title>Pervasive Adenine N6-methylation of Active Genes in Fungi.</title>
        <authorList>
            <consortium name="DOE Joint Genome Institute"/>
            <person name="Mondo S.J."/>
            <person name="Dannebaum R.O."/>
            <person name="Kuo R.C."/>
            <person name="Labutti K."/>
            <person name="Haridas S."/>
            <person name="Kuo A."/>
            <person name="Salamov A."/>
            <person name="Ahrendt S.R."/>
            <person name="Lipzen A."/>
            <person name="Sullivan W."/>
            <person name="Andreopoulos W.B."/>
            <person name="Clum A."/>
            <person name="Lindquist E."/>
            <person name="Daum C."/>
            <person name="Ramamoorthy G.K."/>
            <person name="Gryganskyi A."/>
            <person name="Culley D."/>
            <person name="Magnuson J.K."/>
            <person name="James T.Y."/>
            <person name="O'Malley M.A."/>
            <person name="Stajich J.E."/>
            <person name="Spatafora J.W."/>
            <person name="Visel A."/>
            <person name="Grigoriev I.V."/>
        </authorList>
    </citation>
    <scope>NUCLEOTIDE SEQUENCE [LARGE SCALE GENOMIC DNA]</scope>
    <source>
        <strain evidence="8 9">CBS 129021</strain>
    </source>
</reference>
<dbReference type="InterPro" id="IPR026635">
    <property type="entry name" value="Efm4/METTL10"/>
</dbReference>
<evidence type="ECO:0000256" key="5">
    <source>
        <dbReference type="HAMAP-Rule" id="MF_03188"/>
    </source>
</evidence>
<sequence length="269" mass="30333">MAFSNDPVPVNSDPQPLHLEPSELGTKEYWDHLYTTELSNHASDPTDTGTNWFDDSNAQDKVIEYLSTLSLPQSMTSFLDLGTGNGALLFGLRDDGWAGRMLGVDYSERSVEFARRIAVSRRMERKEEGLEEEKEDVEFRWHDILNTPPEQLFYNGTEGQWDVVLDKGTFDAISLSAETDANGRRVSEGYRGQVLKLVRDGGIFLVTSCNWTEEELGKWFEGVKEGDTEGVTEGVGFEKVGRVQYRSFSFGGVQGQTISTLCFRKMVRR</sequence>
<dbReference type="GO" id="GO:0016279">
    <property type="term" value="F:protein-lysine N-methyltransferase activity"/>
    <property type="evidence" value="ECO:0007669"/>
    <property type="project" value="UniProtKB-UniRule"/>
</dbReference>
<evidence type="ECO:0000256" key="2">
    <source>
        <dbReference type="ARBA" id="ARBA00022603"/>
    </source>
</evidence>
<dbReference type="AlphaFoldDB" id="A0A1Y2DWN4"/>
<comment type="similarity">
    <text evidence="5">Belongs to the class I-like SAM-binding methyltransferase superfamily. EFM4 family.</text>
</comment>
<proteinExistence type="inferred from homology"/>
<dbReference type="GO" id="GO:0005737">
    <property type="term" value="C:cytoplasm"/>
    <property type="evidence" value="ECO:0007669"/>
    <property type="project" value="UniProtKB-SubCell"/>
</dbReference>
<evidence type="ECO:0000256" key="3">
    <source>
        <dbReference type="ARBA" id="ARBA00022679"/>
    </source>
</evidence>
<comment type="subcellular location">
    <subcellularLocation>
        <location evidence="5">Cytoplasm</location>
    </subcellularLocation>
</comment>
<dbReference type="InterPro" id="IPR029063">
    <property type="entry name" value="SAM-dependent_MTases_sf"/>
</dbReference>
<protein>
    <recommendedName>
        <fullName evidence="5">Protein-lysine N-methyltransferase EFM4</fullName>
        <ecNumber evidence="5">2.1.1.-</ecNumber>
    </recommendedName>
    <alternativeName>
        <fullName evidence="5">Elongation factor methyltransferase 4</fullName>
    </alternativeName>
</protein>
<evidence type="ECO:0000256" key="6">
    <source>
        <dbReference type="SAM" id="MobiDB-lite"/>
    </source>
</evidence>
<evidence type="ECO:0000313" key="9">
    <source>
        <dbReference type="Proteomes" id="UP000193689"/>
    </source>
</evidence>
<evidence type="ECO:0000256" key="1">
    <source>
        <dbReference type="ARBA" id="ARBA00022490"/>
    </source>
</evidence>
<gene>
    <name evidence="5" type="primary">EFM4</name>
    <name evidence="8" type="ORF">BCR38DRAFT_230493</name>
</gene>
<dbReference type="CDD" id="cd02440">
    <property type="entry name" value="AdoMet_MTases"/>
    <property type="match status" value="1"/>
</dbReference>
<dbReference type="GO" id="GO:0032259">
    <property type="term" value="P:methylation"/>
    <property type="evidence" value="ECO:0007669"/>
    <property type="project" value="UniProtKB-KW"/>
</dbReference>
<dbReference type="PANTHER" id="PTHR12843:SF5">
    <property type="entry name" value="EEF1A LYSINE METHYLTRANSFERASE 2"/>
    <property type="match status" value="1"/>
</dbReference>
<comment type="function">
    <text evidence="5">S-adenosyl-L-methionine-dependent protein-lysine N-methyltransferase that mono- and dimethylates elongation factor 1-alpha at 'Lys-316'. May play a role in intracellular transport.</text>
</comment>
<dbReference type="STRING" id="1141098.A0A1Y2DWN4"/>
<dbReference type="InParanoid" id="A0A1Y2DWN4"/>
<keyword evidence="1 5" id="KW-0963">Cytoplasm</keyword>
<dbReference type="PANTHER" id="PTHR12843">
    <property type="entry name" value="PROTEIN-LYSINE N-METHYLTRANSFERASE METTL10"/>
    <property type="match status" value="1"/>
</dbReference>
<keyword evidence="4 5" id="KW-0949">S-adenosyl-L-methionine</keyword>
<dbReference type="GO" id="GO:0016192">
    <property type="term" value="P:vesicle-mediated transport"/>
    <property type="evidence" value="ECO:0007669"/>
    <property type="project" value="UniProtKB-UniRule"/>
</dbReference>
<feature type="domain" description="Methyltransferase" evidence="7">
    <location>
        <begin position="74"/>
        <end position="217"/>
    </location>
</feature>
<organism evidence="8 9">
    <name type="scientific">Pseudomassariella vexata</name>
    <dbReference type="NCBI Taxonomy" id="1141098"/>
    <lineage>
        <taxon>Eukaryota</taxon>
        <taxon>Fungi</taxon>
        <taxon>Dikarya</taxon>
        <taxon>Ascomycota</taxon>
        <taxon>Pezizomycotina</taxon>
        <taxon>Sordariomycetes</taxon>
        <taxon>Xylariomycetidae</taxon>
        <taxon>Amphisphaeriales</taxon>
        <taxon>Pseudomassariaceae</taxon>
        <taxon>Pseudomassariella</taxon>
    </lineage>
</organism>
<dbReference type="HAMAP" id="MF_03188">
    <property type="entry name" value="Methyltr_EFM4"/>
    <property type="match status" value="1"/>
</dbReference>
<accession>A0A1Y2DWN4</accession>
<keyword evidence="2 5" id="KW-0489">Methyltransferase</keyword>
<keyword evidence="9" id="KW-1185">Reference proteome</keyword>
<dbReference type="FunCoup" id="A0A1Y2DWN4">
    <property type="interactions" value="741"/>
</dbReference>
<evidence type="ECO:0000256" key="4">
    <source>
        <dbReference type="ARBA" id="ARBA00022691"/>
    </source>
</evidence>
<name>A0A1Y2DWN4_9PEZI</name>
<keyword evidence="3 5" id="KW-0808">Transferase</keyword>
<dbReference type="EC" id="2.1.1.-" evidence="5"/>
<dbReference type="GO" id="GO:0006417">
    <property type="term" value="P:regulation of translation"/>
    <property type="evidence" value="ECO:0007669"/>
    <property type="project" value="EnsemblFungi"/>
</dbReference>
<evidence type="ECO:0000259" key="7">
    <source>
        <dbReference type="Pfam" id="PF13847"/>
    </source>
</evidence>
<dbReference type="OrthoDB" id="10069295at2759"/>
<evidence type="ECO:0000313" key="8">
    <source>
        <dbReference type="EMBL" id="ORY63546.1"/>
    </source>
</evidence>
<keyword evidence="5" id="KW-0813">Transport</keyword>
<dbReference type="EMBL" id="MCFJ01000008">
    <property type="protein sequence ID" value="ORY63546.1"/>
    <property type="molecule type" value="Genomic_DNA"/>
</dbReference>
<dbReference type="Gene3D" id="3.40.50.150">
    <property type="entry name" value="Vaccinia Virus protein VP39"/>
    <property type="match status" value="1"/>
</dbReference>
<dbReference type="Pfam" id="PF13847">
    <property type="entry name" value="Methyltransf_31"/>
    <property type="match status" value="1"/>
</dbReference>
<feature type="region of interest" description="Disordered" evidence="6">
    <location>
        <begin position="1"/>
        <end position="21"/>
    </location>
</feature>
<dbReference type="InterPro" id="IPR025714">
    <property type="entry name" value="Methyltranfer_dom"/>
</dbReference>
<dbReference type="Proteomes" id="UP000193689">
    <property type="component" value="Unassembled WGS sequence"/>
</dbReference>